<keyword evidence="3" id="KW-0687">Ribonucleoprotein</keyword>
<proteinExistence type="inferred from homology"/>
<organism evidence="5 6">
    <name type="scientific">Anaeramoeba flamelloides</name>
    <dbReference type="NCBI Taxonomy" id="1746091"/>
    <lineage>
        <taxon>Eukaryota</taxon>
        <taxon>Metamonada</taxon>
        <taxon>Anaeramoebidae</taxon>
        <taxon>Anaeramoeba</taxon>
    </lineage>
</organism>
<dbReference type="Pfam" id="PF03637">
    <property type="entry name" value="Mob1_phocein"/>
    <property type="match status" value="1"/>
</dbReference>
<dbReference type="HAMAP" id="MF_01478">
    <property type="entry name" value="Ribosomal_L12_arch"/>
    <property type="match status" value="1"/>
</dbReference>
<dbReference type="EMBL" id="JAOAOG010000158">
    <property type="protein sequence ID" value="KAJ6244782.1"/>
    <property type="molecule type" value="Genomic_DNA"/>
</dbReference>
<dbReference type="Gene3D" id="1.20.140.30">
    <property type="entry name" value="MOB kinase activator"/>
    <property type="match status" value="1"/>
</dbReference>
<dbReference type="InterPro" id="IPR044076">
    <property type="entry name" value="Ribosomal_P2"/>
</dbReference>
<reference evidence="5" key="1">
    <citation type="submission" date="2022-08" db="EMBL/GenBank/DDBJ databases">
        <title>Novel sulfate-reducing endosymbionts in the free-living metamonad Anaeramoeba.</title>
        <authorList>
            <person name="Jerlstrom-Hultqvist J."/>
            <person name="Cepicka I."/>
            <person name="Gallot-Lavallee L."/>
            <person name="Salas-Leiva D."/>
            <person name="Curtis B.A."/>
            <person name="Zahonova K."/>
            <person name="Pipaliya S."/>
            <person name="Dacks J."/>
            <person name="Roger A.J."/>
        </authorList>
    </citation>
    <scope>NUCLEOTIDE SEQUENCE</scope>
    <source>
        <strain evidence="5">Schooner1</strain>
    </source>
</reference>
<evidence type="ECO:0000313" key="6">
    <source>
        <dbReference type="Proteomes" id="UP001150062"/>
    </source>
</evidence>
<evidence type="ECO:0000256" key="3">
    <source>
        <dbReference type="ARBA" id="ARBA00023274"/>
    </source>
</evidence>
<dbReference type="InterPro" id="IPR027534">
    <property type="entry name" value="Ribosomal_P1/P2"/>
</dbReference>
<evidence type="ECO:0000256" key="1">
    <source>
        <dbReference type="ARBA" id="ARBA00005436"/>
    </source>
</evidence>
<evidence type="ECO:0000256" key="4">
    <source>
        <dbReference type="SAM" id="MobiDB-lite"/>
    </source>
</evidence>
<dbReference type="SUPFAM" id="SSF101152">
    <property type="entry name" value="Mob1/phocein"/>
    <property type="match status" value="1"/>
</dbReference>
<sequence>MRVITAYLLCVMGGNETPGVEDIKNVFKAAGIDDSDKDGRIEKFVGLMKGKNIFDVINAGKLQMGSLPMGGMGGSGGSSEKKEEEKEEEPEPEPEPESESESDDDIGTKTFKKQKRFKEGTIRFNLHKQAFGFQDRNDFKKMVVLPKGEDINEWLAVNTIEFFNRVNVIYSIVADCCNSTTCNN</sequence>
<keyword evidence="2" id="KW-0689">Ribosomal protein</keyword>
<comment type="caution">
    <text evidence="5">The sequence shown here is derived from an EMBL/GenBank/DDBJ whole genome shotgun (WGS) entry which is preliminary data.</text>
</comment>
<dbReference type="CDD" id="cd05833">
    <property type="entry name" value="Ribosomal_P2"/>
    <property type="match status" value="1"/>
</dbReference>
<gene>
    <name evidence="5" type="ORF">M0813_20873</name>
</gene>
<dbReference type="InterPro" id="IPR005301">
    <property type="entry name" value="MOB_kinase_act_fam"/>
</dbReference>
<dbReference type="InterPro" id="IPR038716">
    <property type="entry name" value="P1/P2_N_sf"/>
</dbReference>
<accession>A0ABQ8YJQ8</accession>
<dbReference type="Proteomes" id="UP001150062">
    <property type="component" value="Unassembled WGS sequence"/>
</dbReference>
<comment type="similarity">
    <text evidence="1">Belongs to the eukaryotic ribosomal protein P1/P2 family.</text>
</comment>
<dbReference type="Pfam" id="PF00428">
    <property type="entry name" value="Ribosomal_60s"/>
    <property type="match status" value="1"/>
</dbReference>
<feature type="compositionally biased region" description="Acidic residues" evidence="4">
    <location>
        <begin position="85"/>
        <end position="105"/>
    </location>
</feature>
<dbReference type="PANTHER" id="PTHR21141:SF5">
    <property type="entry name" value="LARGE RIBOSOMAL SUBUNIT PROTEIN P2"/>
    <property type="match status" value="1"/>
</dbReference>
<protein>
    <submittedName>
        <fullName evidence="5">Mob kinase activator-like 3</fullName>
    </submittedName>
</protein>
<evidence type="ECO:0000313" key="5">
    <source>
        <dbReference type="EMBL" id="KAJ6244782.1"/>
    </source>
</evidence>
<name>A0ABQ8YJQ8_9EUKA</name>
<dbReference type="Gene3D" id="1.10.10.1410">
    <property type="match status" value="1"/>
</dbReference>
<keyword evidence="6" id="KW-1185">Reference proteome</keyword>
<dbReference type="InterPro" id="IPR036703">
    <property type="entry name" value="MOB_kinase_act_sf"/>
</dbReference>
<feature type="compositionally biased region" description="Gly residues" evidence="4">
    <location>
        <begin position="68"/>
        <end position="77"/>
    </location>
</feature>
<feature type="region of interest" description="Disordered" evidence="4">
    <location>
        <begin position="65"/>
        <end position="108"/>
    </location>
</feature>
<dbReference type="PANTHER" id="PTHR21141">
    <property type="entry name" value="60S ACIDIC RIBOSOMAL PROTEIN FAMILY MEMBER"/>
    <property type="match status" value="1"/>
</dbReference>
<evidence type="ECO:0000256" key="2">
    <source>
        <dbReference type="ARBA" id="ARBA00022980"/>
    </source>
</evidence>